<dbReference type="PANTHER" id="PTHR36407">
    <property type="entry name" value="MEDIATOR-ASSOCIATED PROTEIN 2"/>
    <property type="match status" value="1"/>
</dbReference>
<protein>
    <submittedName>
        <fullName evidence="1">Uncharacterized protein</fullName>
    </submittedName>
</protein>
<comment type="caution">
    <text evidence="1">The sequence shown here is derived from an EMBL/GenBank/DDBJ whole genome shotgun (WGS) entry which is preliminary data.</text>
</comment>
<name>A0A6A4LFH5_9ERIC</name>
<dbReference type="EMBL" id="QEFC01002095">
    <property type="protein sequence ID" value="KAE9454821.1"/>
    <property type="molecule type" value="Genomic_DNA"/>
</dbReference>
<reference evidence="1 2" key="1">
    <citation type="journal article" date="2019" name="Genome Biol. Evol.">
        <title>The Rhododendron genome and chromosomal organization provide insight into shared whole-genome duplications across the heath family (Ericaceae).</title>
        <authorList>
            <person name="Soza V.L."/>
            <person name="Lindsley D."/>
            <person name="Waalkes A."/>
            <person name="Ramage E."/>
            <person name="Patwardhan R.P."/>
            <person name="Burton J.N."/>
            <person name="Adey A."/>
            <person name="Kumar A."/>
            <person name="Qiu R."/>
            <person name="Shendure J."/>
            <person name="Hall B."/>
        </authorList>
    </citation>
    <scope>NUCLEOTIDE SEQUENCE [LARGE SCALE GENOMIC DNA]</scope>
    <source>
        <strain evidence="1">RSF 1966-606</strain>
    </source>
</reference>
<keyword evidence="2" id="KW-1185">Reference proteome</keyword>
<proteinExistence type="predicted"/>
<dbReference type="InterPro" id="IPR038823">
    <property type="entry name" value="MED2_plant"/>
</dbReference>
<sequence>TFFLEGMDAANQVDQIPPPEFHEYVKDPLIELSPTDSKELWLIQWPMNQLSLFSSLLDLFLALQAPDFDGQELTLKLHHDGLLGSFEGSSGKY</sequence>
<dbReference type="Proteomes" id="UP000428333">
    <property type="component" value="Linkage Group LG08"/>
</dbReference>
<evidence type="ECO:0000313" key="2">
    <source>
        <dbReference type="Proteomes" id="UP000428333"/>
    </source>
</evidence>
<dbReference type="AlphaFoldDB" id="A0A6A4LFH5"/>
<dbReference type="PANTHER" id="PTHR36407:SF1">
    <property type="entry name" value="MEDIATOR-ASSOCIATED PROTEIN 2"/>
    <property type="match status" value="1"/>
</dbReference>
<feature type="non-terminal residue" evidence="1">
    <location>
        <position position="1"/>
    </location>
</feature>
<organism evidence="1 2">
    <name type="scientific">Rhododendron williamsianum</name>
    <dbReference type="NCBI Taxonomy" id="262921"/>
    <lineage>
        <taxon>Eukaryota</taxon>
        <taxon>Viridiplantae</taxon>
        <taxon>Streptophyta</taxon>
        <taxon>Embryophyta</taxon>
        <taxon>Tracheophyta</taxon>
        <taxon>Spermatophyta</taxon>
        <taxon>Magnoliopsida</taxon>
        <taxon>eudicotyledons</taxon>
        <taxon>Gunneridae</taxon>
        <taxon>Pentapetalae</taxon>
        <taxon>asterids</taxon>
        <taxon>Ericales</taxon>
        <taxon>Ericaceae</taxon>
        <taxon>Ericoideae</taxon>
        <taxon>Rhodoreae</taxon>
        <taxon>Rhododendron</taxon>
    </lineage>
</organism>
<evidence type="ECO:0000313" key="1">
    <source>
        <dbReference type="EMBL" id="KAE9454821.1"/>
    </source>
</evidence>
<dbReference type="OrthoDB" id="1669350at2759"/>
<accession>A0A6A4LFH5</accession>
<gene>
    <name evidence="1" type="ORF">C3L33_13289</name>
</gene>